<dbReference type="Gene3D" id="1.20.1610.10">
    <property type="entry name" value="alpha-1,2-mannosidases domains"/>
    <property type="match status" value="1"/>
</dbReference>
<dbReference type="GO" id="GO:0000224">
    <property type="term" value="F:peptide-N4-(N-acetyl-beta-glucosaminyl)asparagine amidase activity"/>
    <property type="evidence" value="ECO:0007669"/>
    <property type="project" value="TreeGrafter"/>
</dbReference>
<evidence type="ECO:0000256" key="2">
    <source>
        <dbReference type="ARBA" id="ARBA00011245"/>
    </source>
</evidence>
<reference evidence="8" key="1">
    <citation type="submission" date="2020-10" db="EMBL/GenBank/DDBJ databases">
        <authorList>
            <person name="Gilroy R."/>
        </authorList>
    </citation>
    <scope>NUCLEOTIDE SEQUENCE</scope>
    <source>
        <strain evidence="8">B2-16538</strain>
    </source>
</reference>
<evidence type="ECO:0000313" key="9">
    <source>
        <dbReference type="Proteomes" id="UP000823750"/>
    </source>
</evidence>
<evidence type="ECO:0000256" key="3">
    <source>
        <dbReference type="ARBA" id="ARBA00022837"/>
    </source>
</evidence>
<dbReference type="AlphaFoldDB" id="A0A9D9J4G2"/>
<keyword evidence="5" id="KW-0732">Signal</keyword>
<dbReference type="NCBIfam" id="TIGR01180">
    <property type="entry name" value="aman2_put"/>
    <property type="match status" value="1"/>
</dbReference>
<dbReference type="EMBL" id="JADILX010000120">
    <property type="protein sequence ID" value="MBO8486316.1"/>
    <property type="molecule type" value="Genomic_DNA"/>
</dbReference>
<comment type="cofactor">
    <cofactor evidence="1">
        <name>Ca(2+)</name>
        <dbReference type="ChEBI" id="CHEBI:29108"/>
    </cofactor>
</comment>
<feature type="domain" description="Glycosyl hydrolase family 92 N-terminal" evidence="7">
    <location>
        <begin position="29"/>
        <end position="220"/>
    </location>
</feature>
<reference evidence="8" key="2">
    <citation type="journal article" date="2021" name="PeerJ">
        <title>Extensive microbial diversity within the chicken gut microbiome revealed by metagenomics and culture.</title>
        <authorList>
            <person name="Gilroy R."/>
            <person name="Ravi A."/>
            <person name="Getino M."/>
            <person name="Pursley I."/>
            <person name="Horton D.L."/>
            <person name="Alikhan N.F."/>
            <person name="Baker D."/>
            <person name="Gharbi K."/>
            <person name="Hall N."/>
            <person name="Watson M."/>
            <person name="Adriaenssens E.M."/>
            <person name="Foster-Nyarko E."/>
            <person name="Jarju S."/>
            <person name="Secka A."/>
            <person name="Antonio M."/>
            <person name="Oren A."/>
            <person name="Chaudhuri R.R."/>
            <person name="La Ragione R."/>
            <person name="Hildebrand F."/>
            <person name="Pallen M.J."/>
        </authorList>
    </citation>
    <scope>NUCLEOTIDE SEQUENCE</scope>
    <source>
        <strain evidence="8">B2-16538</strain>
    </source>
</reference>
<evidence type="ECO:0000313" key="8">
    <source>
        <dbReference type="EMBL" id="MBO8486316.1"/>
    </source>
</evidence>
<keyword evidence="3" id="KW-0106">Calcium</keyword>
<evidence type="ECO:0000256" key="5">
    <source>
        <dbReference type="SAM" id="SignalP"/>
    </source>
</evidence>
<dbReference type="Pfam" id="PF17678">
    <property type="entry name" value="Glyco_hydro_92N"/>
    <property type="match status" value="1"/>
</dbReference>
<accession>A0A9D9J4G2</accession>
<dbReference type="Pfam" id="PF07971">
    <property type="entry name" value="Glyco_hydro_92"/>
    <property type="match status" value="1"/>
</dbReference>
<dbReference type="Gene3D" id="2.70.98.10">
    <property type="match status" value="1"/>
</dbReference>
<dbReference type="InterPro" id="IPR050883">
    <property type="entry name" value="PNGase"/>
</dbReference>
<evidence type="ECO:0000256" key="1">
    <source>
        <dbReference type="ARBA" id="ARBA00001913"/>
    </source>
</evidence>
<dbReference type="PANTHER" id="PTHR12143:SF43">
    <property type="entry name" value="PUTATIVE-RELATED"/>
    <property type="match status" value="1"/>
</dbReference>
<dbReference type="InterPro" id="IPR005887">
    <property type="entry name" value="GH92_a_mannosidase_put"/>
</dbReference>
<organism evidence="8 9">
    <name type="scientific">Candidatus Cryptobacteroides excrementavium</name>
    <dbReference type="NCBI Taxonomy" id="2840759"/>
    <lineage>
        <taxon>Bacteria</taxon>
        <taxon>Pseudomonadati</taxon>
        <taxon>Bacteroidota</taxon>
        <taxon>Bacteroidia</taxon>
        <taxon>Bacteroidales</taxon>
        <taxon>Candidatus Cryptobacteroides</taxon>
    </lineage>
</organism>
<dbReference type="SUPFAM" id="SSF48208">
    <property type="entry name" value="Six-hairpin glycosidases"/>
    <property type="match status" value="1"/>
</dbReference>
<name>A0A9D9J4G2_9BACT</name>
<comment type="subunit">
    <text evidence="2">Monomer.</text>
</comment>
<dbReference type="GO" id="GO:0016798">
    <property type="term" value="F:hydrolase activity, acting on glycosyl bonds"/>
    <property type="evidence" value="ECO:0007669"/>
    <property type="project" value="UniProtKB-KW"/>
</dbReference>
<sequence length="740" mass="84434">MRIKNFIILTLACTMALASCQGGKDLTVHVNPYMGNISHVLVPTYPTVHRPNSLLRVYPERADYTGVQVKGLPVIVTSHRGRSAFNLSFWQGEESGLEPYYMYFYDNEKITPYSYEAYFYNEDVHVRFSPDERAAIYELSFGRKDRPAYLIFNAGNGGMEWDGERLEGWQYIDGKTRIWLCAEFEPAPEKCISGTEGENTFSALQFPLGTEEIEVRYGVSLIGQEQAGKNLSGIKEENLESIMARGREVWNGKLGKIEVSGDEPDMMAVFYTSLYRTYERMINITEDGRYYSAFDGKIHEDTVDFYTDDWIWDTYRAAHPLRTIIEPEMEGKMIYSFLRMASQSPHPWMPTFPEVTGDSRRMNSNHGVATVADAACKGIRGFDLAEAYRYCKAGITEKTLAPWSGCEAGPLTKFYWEHGYIPAIADGEKETYAEVHPFERRQPVAVTLGTAYDTWCLAQIAERLNMTEDAMYFRERAIDYKNIFNHETRFFHPKDENGEFITPFDYVRSGGMGARGAYGENNGWVYRWDVPHNIPGLIELMGGKEAFSSELDRMFCTPLQDSKYSFWAQLPDHTGNVGQFSMANEPSLHIPYLYVYAGEPWKTQKCINDLVREWFRNDLMGMPGDEDGGGMSAFVVFSMMGFYPVTPGLPVYVIGSPMFEKVTINLDNGEKFTIRCLNYSPDNKFIQSARLNGKPLDRCWFTHKELVSGGELEFVMGDRPQKEWASQDTPPTSLSEIENL</sequence>
<dbReference type="InterPro" id="IPR008928">
    <property type="entry name" value="6-hairpin_glycosidase_sf"/>
</dbReference>
<dbReference type="Proteomes" id="UP000823750">
    <property type="component" value="Unassembled WGS sequence"/>
</dbReference>
<protein>
    <submittedName>
        <fullName evidence="8">GH92 family glycosyl hydrolase</fullName>
        <ecNumber evidence="8">3.2.1.-</ecNumber>
    </submittedName>
</protein>
<feature type="region of interest" description="Disordered" evidence="4">
    <location>
        <begin position="720"/>
        <end position="740"/>
    </location>
</feature>
<feature type="signal peptide" evidence="5">
    <location>
        <begin position="1"/>
        <end position="18"/>
    </location>
</feature>
<dbReference type="InterPro" id="IPR014718">
    <property type="entry name" value="GH-type_carb-bd"/>
</dbReference>
<dbReference type="EC" id="3.2.1.-" evidence="8"/>
<feature type="chain" id="PRO_5038714885" evidence="5">
    <location>
        <begin position="19"/>
        <end position="740"/>
    </location>
</feature>
<gene>
    <name evidence="8" type="ORF">IAB78_07825</name>
</gene>
<dbReference type="FunFam" id="3.30.2080.10:FF:000001">
    <property type="entry name" value="Alpha-1,2-mannosidase subfamily"/>
    <property type="match status" value="1"/>
</dbReference>
<evidence type="ECO:0000259" key="6">
    <source>
        <dbReference type="Pfam" id="PF07971"/>
    </source>
</evidence>
<keyword evidence="8" id="KW-0326">Glycosidase</keyword>
<dbReference type="Gene3D" id="1.20.1050.60">
    <property type="entry name" value="alpha-1,2-mannosidase"/>
    <property type="match status" value="1"/>
</dbReference>
<keyword evidence="8" id="KW-0378">Hydrolase</keyword>
<comment type="caution">
    <text evidence="8">The sequence shown here is derived from an EMBL/GenBank/DDBJ whole genome shotgun (WGS) entry which is preliminary data.</text>
</comment>
<proteinExistence type="predicted"/>
<feature type="compositionally biased region" description="Polar residues" evidence="4">
    <location>
        <begin position="724"/>
        <end position="740"/>
    </location>
</feature>
<dbReference type="PANTHER" id="PTHR12143">
    <property type="entry name" value="PEPTIDE N-GLYCANASE PNGASE -RELATED"/>
    <property type="match status" value="1"/>
</dbReference>
<dbReference type="PROSITE" id="PS51257">
    <property type="entry name" value="PROKAR_LIPOPROTEIN"/>
    <property type="match status" value="1"/>
</dbReference>
<evidence type="ECO:0000259" key="7">
    <source>
        <dbReference type="Pfam" id="PF17678"/>
    </source>
</evidence>
<dbReference type="GO" id="GO:0005975">
    <property type="term" value="P:carbohydrate metabolic process"/>
    <property type="evidence" value="ECO:0007669"/>
    <property type="project" value="InterPro"/>
</dbReference>
<dbReference type="InterPro" id="IPR012939">
    <property type="entry name" value="Glyco_hydro_92"/>
</dbReference>
<dbReference type="Gene3D" id="3.30.2080.10">
    <property type="entry name" value="GH92 mannosidase domain"/>
    <property type="match status" value="1"/>
</dbReference>
<dbReference type="GO" id="GO:0030246">
    <property type="term" value="F:carbohydrate binding"/>
    <property type="evidence" value="ECO:0007669"/>
    <property type="project" value="InterPro"/>
</dbReference>
<feature type="domain" description="Glycosyl hydrolase family 92" evidence="6">
    <location>
        <begin position="226"/>
        <end position="718"/>
    </location>
</feature>
<dbReference type="GO" id="GO:0005829">
    <property type="term" value="C:cytosol"/>
    <property type="evidence" value="ECO:0007669"/>
    <property type="project" value="TreeGrafter"/>
</dbReference>
<dbReference type="GO" id="GO:0006516">
    <property type="term" value="P:glycoprotein catabolic process"/>
    <property type="evidence" value="ECO:0007669"/>
    <property type="project" value="TreeGrafter"/>
</dbReference>
<evidence type="ECO:0000256" key="4">
    <source>
        <dbReference type="SAM" id="MobiDB-lite"/>
    </source>
</evidence>
<dbReference type="InterPro" id="IPR041371">
    <property type="entry name" value="GH92_N"/>
</dbReference>